<accession>A0A4R4X145</accession>
<dbReference type="PANTHER" id="PTHR10992">
    <property type="entry name" value="METHYLESTERASE FAMILY MEMBER"/>
    <property type="match status" value="1"/>
</dbReference>
<dbReference type="Pfam" id="PF12697">
    <property type="entry name" value="Abhydrolase_6"/>
    <property type="match status" value="1"/>
</dbReference>
<organism evidence="2 3">
    <name type="scientific">Nonomuraea diastatica</name>
    <dbReference type="NCBI Taxonomy" id="1848329"/>
    <lineage>
        <taxon>Bacteria</taxon>
        <taxon>Bacillati</taxon>
        <taxon>Actinomycetota</taxon>
        <taxon>Actinomycetes</taxon>
        <taxon>Streptosporangiales</taxon>
        <taxon>Streptosporangiaceae</taxon>
        <taxon>Nonomuraea</taxon>
    </lineage>
</organism>
<proteinExistence type="predicted"/>
<dbReference type="PANTHER" id="PTHR10992:SF1086">
    <property type="entry name" value="AB HYDROLASE-1 DOMAIN-CONTAINING PROTEIN"/>
    <property type="match status" value="1"/>
</dbReference>
<dbReference type="Gene3D" id="3.40.50.1820">
    <property type="entry name" value="alpha/beta hydrolase"/>
    <property type="match status" value="1"/>
</dbReference>
<dbReference type="InterPro" id="IPR000073">
    <property type="entry name" value="AB_hydrolase_1"/>
</dbReference>
<keyword evidence="3" id="KW-1185">Reference proteome</keyword>
<dbReference type="AlphaFoldDB" id="A0A4R4X145"/>
<comment type="caution">
    <text evidence="2">The sequence shown here is derived from an EMBL/GenBank/DDBJ whole genome shotgun (WGS) entry which is preliminary data.</text>
</comment>
<sequence length="284" mass="31386">MPQPTFVFVHGNYASAQYWAWTTQELALRGHRALAVDLPGHGTDAHIPGSYFSQDLEALATEPSPTASITSDDMVAHVEDIVRRAHPNGPVILAGHASAGVILNLVANRVPDLLARLVYLSAFCCTDLPTMSAYTPGAIETEEHRAFSEMVDLRDMIERLGVIRINWARDDPRQHAAFKALNAHTCSDAEVRALRNQLQPDEPASLVVTDARGNPDTWGRVPRTFIRFAQNRFLPPELQDRWIAEADRLTPGNPFDVHTVDVPHFAPRSQEVVDILHGLATRSG</sequence>
<reference evidence="2 3" key="1">
    <citation type="submission" date="2019-03" db="EMBL/GenBank/DDBJ databases">
        <title>Draft genome sequences of novel Actinobacteria.</title>
        <authorList>
            <person name="Sahin N."/>
            <person name="Ay H."/>
            <person name="Saygin H."/>
        </authorList>
    </citation>
    <scope>NUCLEOTIDE SEQUENCE [LARGE SCALE GENOMIC DNA]</scope>
    <source>
        <strain evidence="2 3">KC712</strain>
    </source>
</reference>
<dbReference type="InterPro" id="IPR029058">
    <property type="entry name" value="AB_hydrolase_fold"/>
</dbReference>
<dbReference type="InterPro" id="IPR045889">
    <property type="entry name" value="MES/HNL"/>
</dbReference>
<evidence type="ECO:0000313" key="3">
    <source>
        <dbReference type="Proteomes" id="UP000294543"/>
    </source>
</evidence>
<evidence type="ECO:0000313" key="2">
    <source>
        <dbReference type="EMBL" id="TDD23896.1"/>
    </source>
</evidence>
<dbReference type="SUPFAM" id="SSF53474">
    <property type="entry name" value="alpha/beta-Hydrolases"/>
    <property type="match status" value="1"/>
</dbReference>
<feature type="domain" description="AB hydrolase-1" evidence="1">
    <location>
        <begin position="6"/>
        <end position="264"/>
    </location>
</feature>
<dbReference type="GO" id="GO:0016787">
    <property type="term" value="F:hydrolase activity"/>
    <property type="evidence" value="ECO:0007669"/>
    <property type="project" value="UniProtKB-KW"/>
</dbReference>
<dbReference type="OrthoDB" id="3827413at2"/>
<keyword evidence="2" id="KW-0378">Hydrolase</keyword>
<dbReference type="EMBL" id="SMKP01000015">
    <property type="protein sequence ID" value="TDD23896.1"/>
    <property type="molecule type" value="Genomic_DNA"/>
</dbReference>
<gene>
    <name evidence="2" type="ORF">E1294_07825</name>
</gene>
<protein>
    <submittedName>
        <fullName evidence="2">Alpha/beta fold hydrolase</fullName>
    </submittedName>
</protein>
<name>A0A4R4X145_9ACTN</name>
<dbReference type="RefSeq" id="WP_132506251.1">
    <property type="nucleotide sequence ID" value="NZ_SMKP01000015.1"/>
</dbReference>
<evidence type="ECO:0000259" key="1">
    <source>
        <dbReference type="Pfam" id="PF12697"/>
    </source>
</evidence>
<dbReference type="Proteomes" id="UP000294543">
    <property type="component" value="Unassembled WGS sequence"/>
</dbReference>